<sequence length="160" mass="18641">MEAFIQYGVPFLASGISALAIITSVLLGVWIDARRRYPKVKRFWYEVEKSNDPNLLSQPISLSTEIGEIIAQKNEPIFAKMRVMHERQILDRTQIKEIKPYFQLAKEEKTTSLPADEAFLFAKIVEHEFPRELIGFGSYSQELFIPLTLAKMTERYYRHI</sequence>
<evidence type="ECO:0000313" key="2">
    <source>
        <dbReference type="EMBL" id="CAF0745889.1"/>
    </source>
</evidence>
<comment type="caution">
    <text evidence="3">The sequence shown here is derived from an EMBL/GenBank/DDBJ whole genome shotgun (WGS) entry which is preliminary data.</text>
</comment>
<keyword evidence="1" id="KW-0812">Transmembrane</keyword>
<dbReference type="Proteomes" id="UP000682733">
    <property type="component" value="Unassembled WGS sequence"/>
</dbReference>
<reference evidence="3" key="1">
    <citation type="submission" date="2021-02" db="EMBL/GenBank/DDBJ databases">
        <authorList>
            <person name="Nowell W R."/>
        </authorList>
    </citation>
    <scope>NUCLEOTIDE SEQUENCE</scope>
</reference>
<evidence type="ECO:0000313" key="4">
    <source>
        <dbReference type="Proteomes" id="UP000682733"/>
    </source>
</evidence>
<dbReference type="EMBL" id="CAJOBA010000335">
    <property type="protein sequence ID" value="CAF3523848.1"/>
    <property type="molecule type" value="Genomic_DNA"/>
</dbReference>
<protein>
    <submittedName>
        <fullName evidence="3">Uncharacterized protein</fullName>
    </submittedName>
</protein>
<dbReference type="Proteomes" id="UP000677228">
    <property type="component" value="Unassembled WGS sequence"/>
</dbReference>
<accession>A0A8S2GP34</accession>
<keyword evidence="1" id="KW-1133">Transmembrane helix</keyword>
<feature type="transmembrane region" description="Helical" evidence="1">
    <location>
        <begin position="12"/>
        <end position="33"/>
    </location>
</feature>
<evidence type="ECO:0000313" key="3">
    <source>
        <dbReference type="EMBL" id="CAF3523848.1"/>
    </source>
</evidence>
<dbReference type="EMBL" id="CAJNOK010000335">
    <property type="protein sequence ID" value="CAF0745889.1"/>
    <property type="molecule type" value="Genomic_DNA"/>
</dbReference>
<evidence type="ECO:0000256" key="1">
    <source>
        <dbReference type="SAM" id="Phobius"/>
    </source>
</evidence>
<organism evidence="3 4">
    <name type="scientific">Didymodactylos carnosus</name>
    <dbReference type="NCBI Taxonomy" id="1234261"/>
    <lineage>
        <taxon>Eukaryota</taxon>
        <taxon>Metazoa</taxon>
        <taxon>Spiralia</taxon>
        <taxon>Gnathifera</taxon>
        <taxon>Rotifera</taxon>
        <taxon>Eurotatoria</taxon>
        <taxon>Bdelloidea</taxon>
        <taxon>Philodinida</taxon>
        <taxon>Philodinidae</taxon>
        <taxon>Didymodactylos</taxon>
    </lineage>
</organism>
<name>A0A8S2GP34_9BILA</name>
<dbReference type="AlphaFoldDB" id="A0A8S2GP34"/>
<gene>
    <name evidence="2" type="ORF">OVA965_LOCUS1717</name>
    <name evidence="3" type="ORF">TMI583_LOCUS1717</name>
</gene>
<proteinExistence type="predicted"/>
<keyword evidence="1" id="KW-0472">Membrane</keyword>